<gene>
    <name evidence="1" type="ORF">F0357_02090</name>
</gene>
<dbReference type="AlphaFoldDB" id="A0A6A7XXT4"/>
<evidence type="ECO:0000313" key="2">
    <source>
        <dbReference type="Proteomes" id="UP000332515"/>
    </source>
</evidence>
<accession>A0A6A7XXT4</accession>
<comment type="caution">
    <text evidence="1">The sequence shown here is derived from an EMBL/GenBank/DDBJ whole genome shotgun (WGS) entry which is preliminary data.</text>
</comment>
<dbReference type="Proteomes" id="UP000332515">
    <property type="component" value="Unassembled WGS sequence"/>
</dbReference>
<reference evidence="1 2" key="1">
    <citation type="submission" date="2019-09" db="EMBL/GenBank/DDBJ databases">
        <title>Segnochrobactrum spirostomi gen. nov., sp. nov., isolated from the ciliate Spirostomum cf. yagiui and description of a novel family, Segnochrobactraceae fam. nov. within the order Rhizobiales of the class Alphaproteobacteria.</title>
        <authorList>
            <person name="Akter S."/>
            <person name="Shazib S.U.A."/>
            <person name="Shin M.K."/>
        </authorList>
    </citation>
    <scope>NUCLEOTIDE SEQUENCE [LARGE SCALE GENOMIC DNA]</scope>
    <source>
        <strain evidence="1 2">Sp-1</strain>
    </source>
</reference>
<evidence type="ECO:0000313" key="1">
    <source>
        <dbReference type="EMBL" id="MQT11484.1"/>
    </source>
</evidence>
<protein>
    <submittedName>
        <fullName evidence="1">Sarcosine oxidase, gamma subunit</fullName>
    </submittedName>
</protein>
<dbReference type="Gene3D" id="3.30.70.1520">
    <property type="entry name" value="Heterotetrameric sarcosine oxidase"/>
    <property type="match status" value="1"/>
</dbReference>
<dbReference type="InterPro" id="IPR007375">
    <property type="entry name" value="SoxG"/>
</dbReference>
<keyword evidence="2" id="KW-1185">Reference proteome</keyword>
<proteinExistence type="predicted"/>
<dbReference type="Pfam" id="PF04268">
    <property type="entry name" value="SoxG"/>
    <property type="match status" value="1"/>
</dbReference>
<dbReference type="EMBL" id="VWNA01000001">
    <property type="protein sequence ID" value="MQT11484.1"/>
    <property type="molecule type" value="Genomic_DNA"/>
</dbReference>
<dbReference type="Gene3D" id="3.30.1360.120">
    <property type="entry name" value="Probable tRNA modification gtpase trme, domain 1"/>
    <property type="match status" value="1"/>
</dbReference>
<sequence>MSRSRCVRRPSTIRTGSACVAENDPLAHLSPSRPVPAGLHGRRDGTPGLVVRPVDVVAIVLIVARPKAGEIPPAAAAALGAFLPAGPRHVAGSGLILIGTAPGRWLAVAESTEPAALAARLATVLGGTCALTDQSDALALFDLSGPALETVLPKFVPVDLHPSVFGADAAATTSLALIGATLWRHGDGVRFAVARSMANAFLRLVVTSGAEVGVELQ</sequence>
<dbReference type="InterPro" id="IPR027266">
    <property type="entry name" value="TrmE/GcvT-like"/>
</dbReference>
<name>A0A6A7XXT4_9HYPH</name>
<dbReference type="SUPFAM" id="SSF103025">
    <property type="entry name" value="Folate-binding domain"/>
    <property type="match status" value="1"/>
</dbReference>
<organism evidence="1 2">
    <name type="scientific">Segnochrobactrum spirostomi</name>
    <dbReference type="NCBI Taxonomy" id="2608987"/>
    <lineage>
        <taxon>Bacteria</taxon>
        <taxon>Pseudomonadati</taxon>
        <taxon>Pseudomonadota</taxon>
        <taxon>Alphaproteobacteria</taxon>
        <taxon>Hyphomicrobiales</taxon>
        <taxon>Segnochrobactraceae</taxon>
        <taxon>Segnochrobactrum</taxon>
    </lineage>
</organism>